<feature type="transmembrane region" description="Helical" evidence="8">
    <location>
        <begin position="624"/>
        <end position="642"/>
    </location>
</feature>
<dbReference type="Proteomes" id="UP001064933">
    <property type="component" value="Chromosome"/>
</dbReference>
<comment type="similarity">
    <text evidence="2">Belongs to the MscS (TC 1.A.23) family.</text>
</comment>
<organism evidence="11 12">
    <name type="scientific">Roseateles amylovorans</name>
    <dbReference type="NCBI Taxonomy" id="2978473"/>
    <lineage>
        <taxon>Bacteria</taxon>
        <taxon>Pseudomonadati</taxon>
        <taxon>Pseudomonadota</taxon>
        <taxon>Betaproteobacteria</taxon>
        <taxon>Burkholderiales</taxon>
        <taxon>Sphaerotilaceae</taxon>
        <taxon>Roseateles</taxon>
    </lineage>
</organism>
<dbReference type="InterPro" id="IPR023408">
    <property type="entry name" value="MscS_beta-dom_sf"/>
</dbReference>
<evidence type="ECO:0000256" key="3">
    <source>
        <dbReference type="ARBA" id="ARBA00022475"/>
    </source>
</evidence>
<evidence type="ECO:0000256" key="4">
    <source>
        <dbReference type="ARBA" id="ARBA00022692"/>
    </source>
</evidence>
<feature type="transmembrane region" description="Helical" evidence="8">
    <location>
        <begin position="518"/>
        <end position="537"/>
    </location>
</feature>
<dbReference type="Pfam" id="PF00924">
    <property type="entry name" value="MS_channel_2nd"/>
    <property type="match status" value="1"/>
</dbReference>
<dbReference type="InterPro" id="IPR010920">
    <property type="entry name" value="LSM_dom_sf"/>
</dbReference>
<dbReference type="PANTHER" id="PTHR30347">
    <property type="entry name" value="POTASSIUM CHANNEL RELATED"/>
    <property type="match status" value="1"/>
</dbReference>
<dbReference type="SUPFAM" id="SSF82689">
    <property type="entry name" value="Mechanosensitive channel protein MscS (YggB), C-terminal domain"/>
    <property type="match status" value="1"/>
</dbReference>
<feature type="compositionally biased region" description="Low complexity" evidence="7">
    <location>
        <begin position="74"/>
        <end position="94"/>
    </location>
</feature>
<feature type="transmembrane region" description="Helical" evidence="8">
    <location>
        <begin position="572"/>
        <end position="595"/>
    </location>
</feature>
<dbReference type="InterPro" id="IPR052702">
    <property type="entry name" value="MscS-like_channel"/>
</dbReference>
<evidence type="ECO:0000259" key="9">
    <source>
        <dbReference type="Pfam" id="PF00924"/>
    </source>
</evidence>
<keyword evidence="3" id="KW-1003">Cell membrane</keyword>
<name>A0ABY6B235_9BURK</name>
<feature type="transmembrane region" description="Helical" evidence="8">
    <location>
        <begin position="663"/>
        <end position="686"/>
    </location>
</feature>
<proteinExistence type="inferred from homology"/>
<evidence type="ECO:0000313" key="12">
    <source>
        <dbReference type="Proteomes" id="UP001064933"/>
    </source>
</evidence>
<feature type="transmembrane region" description="Helical" evidence="8">
    <location>
        <begin position="266"/>
        <end position="283"/>
    </location>
</feature>
<feature type="region of interest" description="Disordered" evidence="7">
    <location>
        <begin position="74"/>
        <end position="99"/>
    </location>
</feature>
<evidence type="ECO:0000256" key="7">
    <source>
        <dbReference type="SAM" id="MobiDB-lite"/>
    </source>
</evidence>
<feature type="domain" description="Mechanosensitive ion channel MscS" evidence="9">
    <location>
        <begin position="709"/>
        <end position="774"/>
    </location>
</feature>
<dbReference type="EMBL" id="CP104562">
    <property type="protein sequence ID" value="UXH79136.1"/>
    <property type="molecule type" value="Genomic_DNA"/>
</dbReference>
<dbReference type="Pfam" id="PF12607">
    <property type="entry name" value="DUF3772"/>
    <property type="match status" value="1"/>
</dbReference>
<dbReference type="PANTHER" id="PTHR30347:SF9">
    <property type="entry name" value="MINICONDUCTANCE MECHANOSENSITIVE CHANNEL MSCM"/>
    <property type="match status" value="1"/>
</dbReference>
<feature type="domain" description="DUF3772" evidence="10">
    <location>
        <begin position="191"/>
        <end position="251"/>
    </location>
</feature>
<keyword evidence="12" id="KW-1185">Reference proteome</keyword>
<dbReference type="SUPFAM" id="SSF50182">
    <property type="entry name" value="Sm-like ribonucleoproteins"/>
    <property type="match status" value="1"/>
</dbReference>
<feature type="transmembrane region" description="Helical" evidence="8">
    <location>
        <begin position="413"/>
        <end position="433"/>
    </location>
</feature>
<accession>A0ABY6B235</accession>
<keyword evidence="4 8" id="KW-0812">Transmembrane</keyword>
<protein>
    <submittedName>
        <fullName evidence="11">DUF3772 domain-containing protein</fullName>
    </submittedName>
</protein>
<dbReference type="RefSeq" id="WP_261758955.1">
    <property type="nucleotide sequence ID" value="NZ_CP104562.2"/>
</dbReference>
<evidence type="ECO:0000256" key="8">
    <source>
        <dbReference type="SAM" id="Phobius"/>
    </source>
</evidence>
<evidence type="ECO:0000313" key="11">
    <source>
        <dbReference type="EMBL" id="UXH79136.1"/>
    </source>
</evidence>
<dbReference type="InterPro" id="IPR011014">
    <property type="entry name" value="MscS_channel_TM-2"/>
</dbReference>
<feature type="transmembrane region" description="Helical" evidence="8">
    <location>
        <begin position="347"/>
        <end position="363"/>
    </location>
</feature>
<evidence type="ECO:0000256" key="6">
    <source>
        <dbReference type="ARBA" id="ARBA00023136"/>
    </source>
</evidence>
<feature type="transmembrane region" description="Helical" evidence="8">
    <location>
        <begin position="383"/>
        <end position="401"/>
    </location>
</feature>
<feature type="region of interest" description="Disordered" evidence="7">
    <location>
        <begin position="437"/>
        <end position="473"/>
    </location>
</feature>
<keyword evidence="6 8" id="KW-0472">Membrane</keyword>
<feature type="transmembrane region" description="Helical" evidence="8">
    <location>
        <begin position="304"/>
        <end position="327"/>
    </location>
</feature>
<dbReference type="Gene3D" id="3.30.70.100">
    <property type="match status" value="1"/>
</dbReference>
<dbReference type="Gene3D" id="2.30.30.60">
    <property type="match status" value="1"/>
</dbReference>
<dbReference type="InterPro" id="IPR006685">
    <property type="entry name" value="MscS_channel_2nd"/>
</dbReference>
<evidence type="ECO:0000256" key="2">
    <source>
        <dbReference type="ARBA" id="ARBA00008017"/>
    </source>
</evidence>
<evidence type="ECO:0000259" key="10">
    <source>
        <dbReference type="Pfam" id="PF12607"/>
    </source>
</evidence>
<gene>
    <name evidence="11" type="ORF">N4261_04135</name>
</gene>
<evidence type="ECO:0000256" key="5">
    <source>
        <dbReference type="ARBA" id="ARBA00022989"/>
    </source>
</evidence>
<reference evidence="11" key="1">
    <citation type="submission" date="2022-10" db="EMBL/GenBank/DDBJ databases">
        <title>Characterization and whole genome sequencing of a new Roseateles species, isolated from fresh water.</title>
        <authorList>
            <person name="Guliayeva D.Y."/>
            <person name="Akhremchuk A.E."/>
            <person name="Sikolenko M.A."/>
            <person name="Valentovich L.N."/>
            <person name="Sidarenka A.V."/>
        </authorList>
    </citation>
    <scope>NUCLEOTIDE SEQUENCE</scope>
    <source>
        <strain evidence="11">BIM B-1768</strain>
    </source>
</reference>
<sequence length="871" mass="91882">MDEVQIDSVERPEGLPNLPCVHRAERSAASRPTPPAPSLRARWACLTESGPRLAGRWLIALAAAVMSVAAPAQGTSASATPATSRTTTTEAPPAEVDPAKLLDSARRDMDAIRSLQDDTLDDAATLQLRKRALSAQTRAEEAASALEPELADVKARLTQIGEPADGVKESPEVAAQRAQLMRNISTLDSQIKLARLLALEAEQAAATALENRRMQFSARLGERAPSVLGSRFWQALADDGDDDLQRLRTLGGELGERFAAVTPSTWLLLAGAAVVWVLAHLGLRRLLAHLSATRLPSGRLRRSLHATGVVMLWTLSAGLLAHGVALALTAGPGPAPRLADWLDSVEAILWFGAFVGALGTALLMPRKPSWRLPPVPDLTATRLAWFPQTLAATVVVGWVSVRSVATLDASVSFSWAVNGLSTLTHLGVLALALSQAQRRTTPRPGGDSRSDGHGEGHGNTGAGSHNGAQGDAHGAASARPLWLSVLRAGAWIALAASALAVLSGFVALGTFIMNQLVWGLIVLSTAYLLTALVDDLFMSLLAPTAKSSSPEEAAAEDASAAPAKPRTREQTAVLLSAVCRVMVGVFALVLLLAPYGEGPVELFRRAGRLHEGLSIGELSLRPMALLQGALIMLLGFGAVRLLKTWLAQRYMPTTRMDAGMRMSVTTLFGYIGAVAVIAVTMSALGVGLERVAWVASALSVGIGFGLQAVVQNFVSGLILLAERPVKVGDWVSLSGVEGDIRRINVRATEIQMGDRSTVIVPNSEFITKIVRNVTYGDSLGMVQFKLPMPLSSDTARARALLLEAFTSHPGVLSSPPPSVQLDGIDGTNFVLNATGFVNSPRAAYAVKSDLLLDVLTRLRAAGLLPTQPVAG</sequence>
<dbReference type="SUPFAM" id="SSF82861">
    <property type="entry name" value="Mechanosensitive channel protein MscS (YggB), transmembrane region"/>
    <property type="match status" value="1"/>
</dbReference>
<feature type="region of interest" description="Disordered" evidence="7">
    <location>
        <begin position="1"/>
        <end position="38"/>
    </location>
</feature>
<feature type="compositionally biased region" description="Basic and acidic residues" evidence="7">
    <location>
        <begin position="446"/>
        <end position="456"/>
    </location>
</feature>
<dbReference type="InterPro" id="IPR022249">
    <property type="entry name" value="DUF3772"/>
</dbReference>
<dbReference type="InterPro" id="IPR011066">
    <property type="entry name" value="MscS_channel_C_sf"/>
</dbReference>
<dbReference type="Gene3D" id="1.10.287.1260">
    <property type="match status" value="1"/>
</dbReference>
<keyword evidence="5 8" id="KW-1133">Transmembrane helix</keyword>
<evidence type="ECO:0000256" key="1">
    <source>
        <dbReference type="ARBA" id="ARBA00004651"/>
    </source>
</evidence>
<comment type="subcellular location">
    <subcellularLocation>
        <location evidence="1">Cell membrane</location>
        <topology evidence="1">Multi-pass membrane protein</topology>
    </subcellularLocation>
</comment>
<feature type="transmembrane region" description="Helical" evidence="8">
    <location>
        <begin position="692"/>
        <end position="720"/>
    </location>
</feature>
<feature type="transmembrane region" description="Helical" evidence="8">
    <location>
        <begin position="488"/>
        <end position="512"/>
    </location>
</feature>